<accession>E3SLJ1</accession>
<gene>
    <name evidence="1" type="ORF">SSSM7_274</name>
</gene>
<dbReference type="RefSeq" id="YP_004324326.1">
    <property type="nucleotide sequence ID" value="NC_015287.1"/>
</dbReference>
<dbReference type="GeneID" id="10328842"/>
<keyword evidence="2" id="KW-1185">Reference proteome</keyword>
<dbReference type="EMBL" id="GU071098">
    <property type="protein sequence ID" value="ADO98339.1"/>
    <property type="molecule type" value="Genomic_DNA"/>
</dbReference>
<dbReference type="Proteomes" id="UP000006527">
    <property type="component" value="Segment"/>
</dbReference>
<dbReference type="KEGG" id="vg:10328842"/>
<proteinExistence type="predicted"/>
<evidence type="ECO:0000313" key="1">
    <source>
        <dbReference type="EMBL" id="ADO98339.1"/>
    </source>
</evidence>
<reference evidence="1 2" key="1">
    <citation type="journal article" date="2010" name="Environ. Microbiol.">
        <title>Genomic analysis of oceanic cyanobacterial myoviruses compared with T4-like myoviruses from diverse hosts and environments.</title>
        <authorList>
            <person name="Sullivan M.B."/>
            <person name="Huang K.H."/>
            <person name="Ignacio-Espinoza J.C."/>
            <person name="Berlin A.M."/>
            <person name="Kelly L."/>
            <person name="Weigele P.R."/>
            <person name="DeFrancesco A.S."/>
            <person name="Kern S.E."/>
            <person name="Thompson L.R."/>
            <person name="Young S."/>
            <person name="Yandava C."/>
            <person name="Fu R."/>
            <person name="Krastins B."/>
            <person name="Chase M."/>
            <person name="Sarracino D."/>
            <person name="Osburne M.S."/>
            <person name="Henn M.R."/>
            <person name="Chisholm S.W."/>
        </authorList>
    </citation>
    <scope>NUCLEOTIDE SEQUENCE [LARGE SCALE GENOMIC DNA]</scope>
    <source>
        <strain evidence="1">8109-3</strain>
    </source>
</reference>
<sequence length="68" mass="7626">MTPMTSTSGGSVLTTIGDIMPKKDPLLEELEERISEGPVVFTPDEEFLERLKEKEEVQETVDKNVNNC</sequence>
<organism evidence="1 2">
    <name type="scientific">Synechococcus phage S-SSM7</name>
    <dbReference type="NCBI Taxonomy" id="445686"/>
    <lineage>
        <taxon>Viruses</taxon>
        <taxon>Duplodnaviria</taxon>
        <taxon>Heunggongvirae</taxon>
        <taxon>Uroviricota</taxon>
        <taxon>Caudoviricetes</taxon>
        <taxon>Pantevenvirales</taxon>
        <taxon>Kyanoviridae</taxon>
        <taxon>Lipsvirus</taxon>
        <taxon>Lipsvirus ssm7</taxon>
    </lineage>
</organism>
<evidence type="ECO:0000313" key="2">
    <source>
        <dbReference type="Proteomes" id="UP000006527"/>
    </source>
</evidence>
<name>E3SLJ1_9CAUD</name>
<protein>
    <submittedName>
        <fullName evidence="1">Uncharacterized protein</fullName>
    </submittedName>
</protein>